<proteinExistence type="predicted"/>
<gene>
    <name evidence="1" type="ORF">LTS18_001432</name>
</gene>
<protein>
    <submittedName>
        <fullName evidence="1">Uncharacterized protein</fullName>
    </submittedName>
</protein>
<evidence type="ECO:0000313" key="2">
    <source>
        <dbReference type="Proteomes" id="UP001186974"/>
    </source>
</evidence>
<accession>A0ACC3DEP8</accession>
<dbReference type="EMBL" id="JAWDJW010005689">
    <property type="protein sequence ID" value="KAK3066885.1"/>
    <property type="molecule type" value="Genomic_DNA"/>
</dbReference>
<sequence>MFNTSEVTNEYNLLNDFLTNSLLDDNNLYSNDDIHGILSEPGLTSTMGTLSGSNALFGPSSSSSSNSNVAAANQMLPPSQTATGNAISRPASGFPLDKARREYYLTAADPAGNESPEERMNKVLKAKYDAGILKPFNYVKGYARLN</sequence>
<evidence type="ECO:0000313" key="1">
    <source>
        <dbReference type="EMBL" id="KAK3066885.1"/>
    </source>
</evidence>
<keyword evidence="2" id="KW-1185">Reference proteome</keyword>
<reference evidence="1" key="1">
    <citation type="submission" date="2024-09" db="EMBL/GenBank/DDBJ databases">
        <title>Black Yeasts Isolated from many extreme environments.</title>
        <authorList>
            <person name="Coleine C."/>
            <person name="Stajich J.E."/>
            <person name="Selbmann L."/>
        </authorList>
    </citation>
    <scope>NUCLEOTIDE SEQUENCE</scope>
    <source>
        <strain evidence="1">CCFEE 5737</strain>
    </source>
</reference>
<dbReference type="Proteomes" id="UP001186974">
    <property type="component" value="Unassembled WGS sequence"/>
</dbReference>
<organism evidence="1 2">
    <name type="scientific">Coniosporium uncinatum</name>
    <dbReference type="NCBI Taxonomy" id="93489"/>
    <lineage>
        <taxon>Eukaryota</taxon>
        <taxon>Fungi</taxon>
        <taxon>Dikarya</taxon>
        <taxon>Ascomycota</taxon>
        <taxon>Pezizomycotina</taxon>
        <taxon>Dothideomycetes</taxon>
        <taxon>Dothideomycetes incertae sedis</taxon>
        <taxon>Coniosporium</taxon>
    </lineage>
</organism>
<feature type="non-terminal residue" evidence="1">
    <location>
        <position position="146"/>
    </location>
</feature>
<comment type="caution">
    <text evidence="1">The sequence shown here is derived from an EMBL/GenBank/DDBJ whole genome shotgun (WGS) entry which is preliminary data.</text>
</comment>
<name>A0ACC3DEP8_9PEZI</name>